<dbReference type="AlphaFoldDB" id="A0A381UIE3"/>
<keyword evidence="2" id="KW-0813">Transport</keyword>
<dbReference type="InterPro" id="IPR052156">
    <property type="entry name" value="BCAA_Transport_ATP-bd_LivF"/>
</dbReference>
<dbReference type="GO" id="GO:0015807">
    <property type="term" value="P:L-amino acid transport"/>
    <property type="evidence" value="ECO:0007669"/>
    <property type="project" value="TreeGrafter"/>
</dbReference>
<organism evidence="7">
    <name type="scientific">marine metagenome</name>
    <dbReference type="NCBI Taxonomy" id="408172"/>
    <lineage>
        <taxon>unclassified sequences</taxon>
        <taxon>metagenomes</taxon>
        <taxon>ecological metagenomes</taxon>
    </lineage>
</organism>
<sequence length="237" mass="26728">MLSAQNIVAGYVDEINILQNVSVDVHKQQITSVIGPNGSGKSTLMRVICGFLKPKSGQVMWDDKDLTGRPSHTMAGLGICYLPQERTVYPHLTVEQNIHLGSWTFRRDKARIRDELARVYDLFPLMRERRKSKAGDLSGGMQKILEVARGMMIRPEILICDEPTVGLAPIIAKEVYDTIERLKADGLTILLVDQNVREAIRIGDNIYVLEVGQNKVNGTRSEFETNLHDMIKDWLQI</sequence>
<accession>A0A381UIE3</accession>
<evidence type="ECO:0000256" key="4">
    <source>
        <dbReference type="ARBA" id="ARBA00022840"/>
    </source>
</evidence>
<dbReference type="InterPro" id="IPR027417">
    <property type="entry name" value="P-loop_NTPase"/>
</dbReference>
<dbReference type="Pfam" id="PF00005">
    <property type="entry name" value="ABC_tran"/>
    <property type="match status" value="1"/>
</dbReference>
<evidence type="ECO:0000256" key="3">
    <source>
        <dbReference type="ARBA" id="ARBA00022741"/>
    </source>
</evidence>
<protein>
    <recommendedName>
        <fullName evidence="6">ABC transporter domain-containing protein</fullName>
    </recommendedName>
</protein>
<evidence type="ECO:0000256" key="5">
    <source>
        <dbReference type="ARBA" id="ARBA00022970"/>
    </source>
</evidence>
<evidence type="ECO:0000313" key="7">
    <source>
        <dbReference type="EMBL" id="SVA26513.1"/>
    </source>
</evidence>
<dbReference type="GO" id="GO:0015658">
    <property type="term" value="F:branched-chain amino acid transmembrane transporter activity"/>
    <property type="evidence" value="ECO:0007669"/>
    <property type="project" value="TreeGrafter"/>
</dbReference>
<proteinExistence type="inferred from homology"/>
<dbReference type="EMBL" id="UINC01006268">
    <property type="protein sequence ID" value="SVA26513.1"/>
    <property type="molecule type" value="Genomic_DNA"/>
</dbReference>
<name>A0A381UIE3_9ZZZZ</name>
<dbReference type="GO" id="GO:0016887">
    <property type="term" value="F:ATP hydrolysis activity"/>
    <property type="evidence" value="ECO:0007669"/>
    <property type="project" value="InterPro"/>
</dbReference>
<reference evidence="7" key="1">
    <citation type="submission" date="2018-05" db="EMBL/GenBank/DDBJ databases">
        <authorList>
            <person name="Lanie J.A."/>
            <person name="Ng W.-L."/>
            <person name="Kazmierczak K.M."/>
            <person name="Andrzejewski T.M."/>
            <person name="Davidsen T.M."/>
            <person name="Wayne K.J."/>
            <person name="Tettelin H."/>
            <person name="Glass J.I."/>
            <person name="Rusch D."/>
            <person name="Podicherti R."/>
            <person name="Tsui H.-C.T."/>
            <person name="Winkler M.E."/>
        </authorList>
    </citation>
    <scope>NUCLEOTIDE SEQUENCE</scope>
</reference>
<dbReference type="SUPFAM" id="SSF52540">
    <property type="entry name" value="P-loop containing nucleoside triphosphate hydrolases"/>
    <property type="match status" value="1"/>
</dbReference>
<dbReference type="InterPro" id="IPR003593">
    <property type="entry name" value="AAA+_ATPase"/>
</dbReference>
<dbReference type="PANTHER" id="PTHR43820">
    <property type="entry name" value="HIGH-AFFINITY BRANCHED-CHAIN AMINO ACID TRANSPORT ATP-BINDING PROTEIN LIVF"/>
    <property type="match status" value="1"/>
</dbReference>
<keyword evidence="5" id="KW-0029">Amino-acid transport</keyword>
<evidence type="ECO:0000256" key="2">
    <source>
        <dbReference type="ARBA" id="ARBA00022448"/>
    </source>
</evidence>
<dbReference type="SMART" id="SM00382">
    <property type="entry name" value="AAA"/>
    <property type="match status" value="1"/>
</dbReference>
<gene>
    <name evidence="7" type="ORF">METZ01_LOCUS79367</name>
</gene>
<comment type="similarity">
    <text evidence="1">Belongs to the ABC transporter superfamily.</text>
</comment>
<dbReference type="CDD" id="cd03224">
    <property type="entry name" value="ABC_TM1139_LivF_branched"/>
    <property type="match status" value="1"/>
</dbReference>
<feature type="domain" description="ABC transporter" evidence="6">
    <location>
        <begin position="2"/>
        <end position="236"/>
    </location>
</feature>
<dbReference type="GO" id="GO:0005524">
    <property type="term" value="F:ATP binding"/>
    <property type="evidence" value="ECO:0007669"/>
    <property type="project" value="UniProtKB-KW"/>
</dbReference>
<evidence type="ECO:0000256" key="1">
    <source>
        <dbReference type="ARBA" id="ARBA00005417"/>
    </source>
</evidence>
<evidence type="ECO:0000259" key="6">
    <source>
        <dbReference type="PROSITE" id="PS50893"/>
    </source>
</evidence>
<keyword evidence="3" id="KW-0547">Nucleotide-binding</keyword>
<dbReference type="PANTHER" id="PTHR43820:SF4">
    <property type="entry name" value="HIGH-AFFINITY BRANCHED-CHAIN AMINO ACID TRANSPORT ATP-BINDING PROTEIN LIVF"/>
    <property type="match status" value="1"/>
</dbReference>
<dbReference type="Gene3D" id="3.40.50.300">
    <property type="entry name" value="P-loop containing nucleotide triphosphate hydrolases"/>
    <property type="match status" value="1"/>
</dbReference>
<dbReference type="PROSITE" id="PS50893">
    <property type="entry name" value="ABC_TRANSPORTER_2"/>
    <property type="match status" value="1"/>
</dbReference>
<dbReference type="InterPro" id="IPR003439">
    <property type="entry name" value="ABC_transporter-like_ATP-bd"/>
</dbReference>
<keyword evidence="4" id="KW-0067">ATP-binding</keyword>